<evidence type="ECO:0000256" key="6">
    <source>
        <dbReference type="ARBA" id="ARBA00022840"/>
    </source>
</evidence>
<keyword evidence="7" id="KW-0289">Folate biosynthesis</keyword>
<evidence type="ECO:0000256" key="1">
    <source>
        <dbReference type="ARBA" id="ARBA00005051"/>
    </source>
</evidence>
<dbReference type="NCBIfam" id="TIGR01498">
    <property type="entry name" value="folK"/>
    <property type="match status" value="1"/>
</dbReference>
<dbReference type="EC" id="2.7.6.3" evidence="2"/>
<evidence type="ECO:0000256" key="3">
    <source>
        <dbReference type="ARBA" id="ARBA00022679"/>
    </source>
</evidence>
<dbReference type="EMBL" id="BAAAET010000002">
    <property type="protein sequence ID" value="GAA0689298.1"/>
    <property type="molecule type" value="Genomic_DNA"/>
</dbReference>
<dbReference type="InterPro" id="IPR035907">
    <property type="entry name" value="Hppk_sf"/>
</dbReference>
<evidence type="ECO:0000256" key="2">
    <source>
        <dbReference type="ARBA" id="ARBA00013253"/>
    </source>
</evidence>
<keyword evidence="5" id="KW-0418">Kinase</keyword>
<evidence type="ECO:0000259" key="8">
    <source>
        <dbReference type="Pfam" id="PF01288"/>
    </source>
</evidence>
<protein>
    <recommendedName>
        <fullName evidence="2">2-amino-4-hydroxy-6-hydroxymethyldihydropteridine diphosphokinase</fullName>
        <ecNumber evidence="2">2.7.6.3</ecNumber>
    </recommendedName>
</protein>
<name>A0ABN1I560_9GAMM</name>
<dbReference type="SUPFAM" id="SSF55083">
    <property type="entry name" value="6-hydroxymethyl-7,8-dihydropterin pyrophosphokinase, HPPK"/>
    <property type="match status" value="1"/>
</dbReference>
<keyword evidence="6" id="KW-0067">ATP-binding</keyword>
<gene>
    <name evidence="9" type="primary">folK_1</name>
    <name evidence="9" type="ORF">GCM10009104_14640</name>
</gene>
<dbReference type="Pfam" id="PF01288">
    <property type="entry name" value="HPPK"/>
    <property type="match status" value="1"/>
</dbReference>
<evidence type="ECO:0000313" key="10">
    <source>
        <dbReference type="Proteomes" id="UP001499915"/>
    </source>
</evidence>
<evidence type="ECO:0000256" key="5">
    <source>
        <dbReference type="ARBA" id="ARBA00022777"/>
    </source>
</evidence>
<keyword evidence="10" id="KW-1185">Reference proteome</keyword>
<evidence type="ECO:0000313" key="9">
    <source>
        <dbReference type="EMBL" id="GAA0689298.1"/>
    </source>
</evidence>
<proteinExistence type="predicted"/>
<dbReference type="PANTHER" id="PTHR43071">
    <property type="entry name" value="2-AMINO-4-HYDROXY-6-HYDROXYMETHYLDIHYDROPTERIDINE PYROPHOSPHOKINASE"/>
    <property type="match status" value="1"/>
</dbReference>
<dbReference type="PANTHER" id="PTHR43071:SF2">
    <property type="entry name" value="2-AMINO-4-HYDROXY-6-HYDROXYMETHYLDIHYDROPTERIDINE PYROPHOSPHOKINASE"/>
    <property type="match status" value="1"/>
</dbReference>
<evidence type="ECO:0000256" key="7">
    <source>
        <dbReference type="ARBA" id="ARBA00022909"/>
    </source>
</evidence>
<dbReference type="RefSeq" id="WP_343804447.1">
    <property type="nucleotide sequence ID" value="NZ_BAAAET010000002.1"/>
</dbReference>
<keyword evidence="4" id="KW-0547">Nucleotide-binding</keyword>
<comment type="pathway">
    <text evidence="1">Cofactor biosynthesis; tetrahydrofolate biosynthesis; 2-amino-4-hydroxy-6-hydroxymethyl-7,8-dihydropteridine diphosphate from 7,8-dihydroneopterin triphosphate: step 4/4.</text>
</comment>
<feature type="domain" description="7,8-dihydro-6-hydroxymethylpterin-pyrophosphokinase" evidence="8">
    <location>
        <begin position="5"/>
        <end position="130"/>
    </location>
</feature>
<dbReference type="Gene3D" id="3.30.70.560">
    <property type="entry name" value="7,8-Dihydro-6-hydroxymethylpterin-pyrophosphokinase HPPK"/>
    <property type="match status" value="1"/>
</dbReference>
<dbReference type="Proteomes" id="UP001499915">
    <property type="component" value="Unassembled WGS sequence"/>
</dbReference>
<accession>A0ABN1I560</accession>
<keyword evidence="3" id="KW-0808">Transferase</keyword>
<reference evidence="9 10" key="1">
    <citation type="journal article" date="2019" name="Int. J. Syst. Evol. Microbiol.">
        <title>The Global Catalogue of Microorganisms (GCM) 10K type strain sequencing project: providing services to taxonomists for standard genome sequencing and annotation.</title>
        <authorList>
            <consortium name="The Broad Institute Genomics Platform"/>
            <consortium name="The Broad Institute Genome Sequencing Center for Infectious Disease"/>
            <person name="Wu L."/>
            <person name="Ma J."/>
        </authorList>
    </citation>
    <scope>NUCLEOTIDE SEQUENCE [LARGE SCALE GENOMIC DNA]</scope>
    <source>
        <strain evidence="9 10">JCM 15134</strain>
    </source>
</reference>
<organism evidence="9 10">
    <name type="scientific">Marinobacterium maritimum</name>
    <dbReference type="NCBI Taxonomy" id="500162"/>
    <lineage>
        <taxon>Bacteria</taxon>
        <taxon>Pseudomonadati</taxon>
        <taxon>Pseudomonadota</taxon>
        <taxon>Gammaproteobacteria</taxon>
        <taxon>Oceanospirillales</taxon>
        <taxon>Oceanospirillaceae</taxon>
        <taxon>Marinobacterium</taxon>
    </lineage>
</organism>
<sequence>MVRVYLSLGSNSERERHIGAALDALSERFGELLISSVYESEAVGFDGDNFYNLVVGIDTDLDVAPLSACLKGIEDDNGRDRSGPRFSGRTLDIDILTYGGLKQPVAGVQLPREEILHNAFVLQPLAEVAPDVCHPVLGESYAQLWQQYDRQQKLWPIDFDWQGQRISRAGSSNRK</sequence>
<comment type="caution">
    <text evidence="9">The sequence shown here is derived from an EMBL/GenBank/DDBJ whole genome shotgun (WGS) entry which is preliminary data.</text>
</comment>
<dbReference type="InterPro" id="IPR000550">
    <property type="entry name" value="Hppk"/>
</dbReference>
<dbReference type="CDD" id="cd00483">
    <property type="entry name" value="HPPK"/>
    <property type="match status" value="1"/>
</dbReference>
<evidence type="ECO:0000256" key="4">
    <source>
        <dbReference type="ARBA" id="ARBA00022741"/>
    </source>
</evidence>